<feature type="chain" id="PRO_5039520393" evidence="1">
    <location>
        <begin position="22"/>
        <end position="258"/>
    </location>
</feature>
<feature type="signal peptide" evidence="1">
    <location>
        <begin position="1"/>
        <end position="21"/>
    </location>
</feature>
<evidence type="ECO:0000256" key="1">
    <source>
        <dbReference type="SAM" id="SignalP"/>
    </source>
</evidence>
<keyword evidence="3" id="KW-1185">Reference proteome</keyword>
<proteinExistence type="predicted"/>
<accession>A0A098EJF5</accession>
<dbReference type="RefSeq" id="WP_052649932.1">
    <property type="nucleotide sequence ID" value="NZ_CCXS01000001.1"/>
</dbReference>
<sequence>MKKIILLIILVVCLAACGANESPVASSEEMQEDAVNAKPQIQEEGPEAILDWVDFIQWDGNYYIALDSAVLADPEKIGEKAGEVAFNVSDNINSTSYKLKNGDAAFWEPGTELYYVEGLPDLLAAKDPAEINGYSLYVNEAKSGGYPQHFKDLKLEEIAKIEIYDLFLYDNFSSPELLNMLEDEQDVQEFLKILKGEHAPQDPELIRNPPDPEIYAAVLHNGEDIARKFHIYKEGKQWLWYPWDREFLPAETGSFIKK</sequence>
<dbReference type="EMBL" id="CCXS01000001">
    <property type="protein sequence ID" value="CEG21441.1"/>
    <property type="molecule type" value="Genomic_DNA"/>
</dbReference>
<gene>
    <name evidence="2" type="ORF">BN1080_00351</name>
</gene>
<evidence type="ECO:0000313" key="3">
    <source>
        <dbReference type="Proteomes" id="UP000043699"/>
    </source>
</evidence>
<dbReference type="Proteomes" id="UP000043699">
    <property type="component" value="Unassembled WGS sequence"/>
</dbReference>
<reference evidence="2 3" key="1">
    <citation type="submission" date="2014-09" db="EMBL/GenBank/DDBJ databases">
        <authorList>
            <person name="Urmite Genomes Urmite Genomes"/>
        </authorList>
    </citation>
    <scope>NUCLEOTIDE SEQUENCE [LARGE SCALE GENOMIC DNA]</scope>
    <source>
        <strain evidence="2 3">ES2</strain>
    </source>
</reference>
<dbReference type="AlphaFoldDB" id="A0A098EJF5"/>
<dbReference type="STRING" id="1499687.BN1080_00351"/>
<keyword evidence="1" id="KW-0732">Signal</keyword>
<organism evidence="2 3">
    <name type="scientific">Planococcus massiliensis</name>
    <dbReference type="NCBI Taxonomy" id="1499687"/>
    <lineage>
        <taxon>Bacteria</taxon>
        <taxon>Bacillati</taxon>
        <taxon>Bacillota</taxon>
        <taxon>Bacilli</taxon>
        <taxon>Bacillales</taxon>
        <taxon>Caryophanaceae</taxon>
        <taxon>Planococcus</taxon>
    </lineage>
</organism>
<name>A0A098EJF5_9BACL</name>
<dbReference type="OrthoDB" id="2567404at2"/>
<evidence type="ECO:0000313" key="2">
    <source>
        <dbReference type="EMBL" id="CEG21441.1"/>
    </source>
</evidence>
<protein>
    <submittedName>
        <fullName evidence="2">Uncharacterized protein</fullName>
    </submittedName>
</protein>